<dbReference type="OrthoDB" id="2345133at2759"/>
<protein>
    <recommendedName>
        <fullName evidence="3">Serine protease</fullName>
    </recommendedName>
</protein>
<dbReference type="Proteomes" id="UP000439903">
    <property type="component" value="Unassembled WGS sequence"/>
</dbReference>
<dbReference type="InterPro" id="IPR043504">
    <property type="entry name" value="Peptidase_S1_PA_chymotrypsin"/>
</dbReference>
<dbReference type="SUPFAM" id="SSF50494">
    <property type="entry name" value="Trypsin-like serine proteases"/>
    <property type="match status" value="1"/>
</dbReference>
<dbReference type="AlphaFoldDB" id="A0A8H4B0T4"/>
<reference evidence="1 2" key="1">
    <citation type="journal article" date="2019" name="Environ. Microbiol.">
        <title>At the nexus of three kingdoms: the genome of the mycorrhizal fungus Gigaspora margarita provides insights into plant, endobacterial and fungal interactions.</title>
        <authorList>
            <person name="Venice F."/>
            <person name="Ghignone S."/>
            <person name="Salvioli di Fossalunga A."/>
            <person name="Amselem J."/>
            <person name="Novero M."/>
            <person name="Xianan X."/>
            <person name="Sedzielewska Toro K."/>
            <person name="Morin E."/>
            <person name="Lipzen A."/>
            <person name="Grigoriev I.V."/>
            <person name="Henrissat B."/>
            <person name="Martin F.M."/>
            <person name="Bonfante P."/>
        </authorList>
    </citation>
    <scope>NUCLEOTIDE SEQUENCE [LARGE SCALE GENOMIC DNA]</scope>
    <source>
        <strain evidence="1 2">BEG34</strain>
    </source>
</reference>
<accession>A0A8H4B0T4</accession>
<name>A0A8H4B0T4_GIGMA</name>
<dbReference type="Gene3D" id="2.40.10.10">
    <property type="entry name" value="Trypsin-like serine proteases"/>
    <property type="match status" value="1"/>
</dbReference>
<evidence type="ECO:0000313" key="1">
    <source>
        <dbReference type="EMBL" id="KAF0551461.1"/>
    </source>
</evidence>
<proteinExistence type="predicted"/>
<keyword evidence="2" id="KW-1185">Reference proteome</keyword>
<gene>
    <name evidence="1" type="ORF">F8M41_023404</name>
</gene>
<evidence type="ECO:0008006" key="3">
    <source>
        <dbReference type="Google" id="ProtNLM"/>
    </source>
</evidence>
<dbReference type="InterPro" id="IPR009003">
    <property type="entry name" value="Peptidase_S1_PA"/>
</dbReference>
<sequence length="146" mass="15952">MKLAPGGGTDAGAIKIKERRFCKVCPTIGIRATIRNTDSSQNKTMFIDDDITQSSNGAHLCKSGYRTHVTCGFIRAFSGVGLRDLVATEMYSDHGDSGGPIYAYKQDFRTVSLNGILSINQNLLSMITPIEIIREVLDIVPITIKQ</sequence>
<dbReference type="EMBL" id="WTPW01000077">
    <property type="protein sequence ID" value="KAF0551461.1"/>
    <property type="molecule type" value="Genomic_DNA"/>
</dbReference>
<evidence type="ECO:0000313" key="2">
    <source>
        <dbReference type="Proteomes" id="UP000439903"/>
    </source>
</evidence>
<organism evidence="1 2">
    <name type="scientific">Gigaspora margarita</name>
    <dbReference type="NCBI Taxonomy" id="4874"/>
    <lineage>
        <taxon>Eukaryota</taxon>
        <taxon>Fungi</taxon>
        <taxon>Fungi incertae sedis</taxon>
        <taxon>Mucoromycota</taxon>
        <taxon>Glomeromycotina</taxon>
        <taxon>Glomeromycetes</taxon>
        <taxon>Diversisporales</taxon>
        <taxon>Gigasporaceae</taxon>
        <taxon>Gigaspora</taxon>
    </lineage>
</organism>
<comment type="caution">
    <text evidence="1">The sequence shown here is derived from an EMBL/GenBank/DDBJ whole genome shotgun (WGS) entry which is preliminary data.</text>
</comment>